<evidence type="ECO:0000256" key="3">
    <source>
        <dbReference type="ARBA" id="ARBA00012483"/>
    </source>
</evidence>
<feature type="compositionally biased region" description="Low complexity" evidence="8">
    <location>
        <begin position="211"/>
        <end position="222"/>
    </location>
</feature>
<feature type="region of interest" description="Disordered" evidence="8">
    <location>
        <begin position="319"/>
        <end position="362"/>
    </location>
</feature>
<feature type="region of interest" description="Disordered" evidence="8">
    <location>
        <begin position="412"/>
        <end position="453"/>
    </location>
</feature>
<feature type="compositionally biased region" description="Basic and acidic residues" evidence="8">
    <location>
        <begin position="319"/>
        <end position="335"/>
    </location>
</feature>
<feature type="compositionally biased region" description="Basic and acidic residues" evidence="8">
    <location>
        <begin position="21"/>
        <end position="31"/>
    </location>
</feature>
<evidence type="ECO:0000313" key="10">
    <source>
        <dbReference type="Proteomes" id="UP000824540"/>
    </source>
</evidence>
<feature type="compositionally biased region" description="Polar residues" evidence="8">
    <location>
        <begin position="10"/>
        <end position="20"/>
    </location>
</feature>
<accession>A0A8T2PI65</accession>
<dbReference type="PANTHER" id="PTHR23328:SF2">
    <property type="entry name" value="E3 UBIQUITIN-PROTEIN LIGASE RNF169"/>
    <property type="match status" value="1"/>
</dbReference>
<gene>
    <name evidence="9" type="ORF">JZ751_023141</name>
</gene>
<dbReference type="InterPro" id="IPR051657">
    <property type="entry name" value="RNF168/RNF169_E3_ubiq-ligase"/>
</dbReference>
<dbReference type="GO" id="GO:0006302">
    <property type="term" value="P:double-strand break repair"/>
    <property type="evidence" value="ECO:0007669"/>
    <property type="project" value="TreeGrafter"/>
</dbReference>
<comment type="caution">
    <text evidence="9">The sequence shown here is derived from an EMBL/GenBank/DDBJ whole genome shotgun (WGS) entry which is preliminary data.</text>
</comment>
<feature type="region of interest" description="Disordered" evidence="8">
    <location>
        <begin position="206"/>
        <end position="244"/>
    </location>
</feature>
<dbReference type="EC" id="2.3.2.27" evidence="3"/>
<evidence type="ECO:0000256" key="5">
    <source>
        <dbReference type="ARBA" id="ARBA00022763"/>
    </source>
</evidence>
<feature type="region of interest" description="Disordered" evidence="8">
    <location>
        <begin position="1"/>
        <end position="77"/>
    </location>
</feature>
<dbReference type="EMBL" id="JAFBMS010000006">
    <property type="protein sequence ID" value="KAG9351890.1"/>
    <property type="molecule type" value="Genomic_DNA"/>
</dbReference>
<evidence type="ECO:0000313" key="9">
    <source>
        <dbReference type="EMBL" id="KAG9351890.1"/>
    </source>
</evidence>
<evidence type="ECO:0000256" key="6">
    <source>
        <dbReference type="ARBA" id="ARBA00022786"/>
    </source>
</evidence>
<evidence type="ECO:0000256" key="4">
    <source>
        <dbReference type="ARBA" id="ARBA00022679"/>
    </source>
</evidence>
<keyword evidence="4" id="KW-0808">Transferase</keyword>
<name>A0A8T2PI65_9TELE</name>
<dbReference type="GO" id="GO:0035861">
    <property type="term" value="C:site of double-strand break"/>
    <property type="evidence" value="ECO:0007669"/>
    <property type="project" value="TreeGrafter"/>
</dbReference>
<evidence type="ECO:0000256" key="7">
    <source>
        <dbReference type="ARBA" id="ARBA00023242"/>
    </source>
</evidence>
<evidence type="ECO:0000256" key="2">
    <source>
        <dbReference type="ARBA" id="ARBA00004123"/>
    </source>
</evidence>
<comment type="catalytic activity">
    <reaction evidence="1">
        <text>S-ubiquitinyl-[E2 ubiquitin-conjugating enzyme]-L-cysteine + [acceptor protein]-L-lysine = [E2 ubiquitin-conjugating enzyme]-L-cysteine + N(6)-ubiquitinyl-[acceptor protein]-L-lysine.</text>
        <dbReference type="EC" id="2.3.2.27"/>
    </reaction>
</comment>
<comment type="subcellular location">
    <subcellularLocation>
        <location evidence="2">Nucleus</location>
    </subcellularLocation>
</comment>
<feature type="compositionally biased region" description="Basic residues" evidence="8">
    <location>
        <begin position="336"/>
        <end position="356"/>
    </location>
</feature>
<dbReference type="GO" id="GO:0031491">
    <property type="term" value="F:nucleosome binding"/>
    <property type="evidence" value="ECO:0007669"/>
    <property type="project" value="TreeGrafter"/>
</dbReference>
<keyword evidence="7" id="KW-0539">Nucleus</keyword>
<keyword evidence="6" id="KW-0833">Ubl conjugation pathway</keyword>
<evidence type="ECO:0000256" key="1">
    <source>
        <dbReference type="ARBA" id="ARBA00000900"/>
    </source>
</evidence>
<evidence type="ECO:0000256" key="8">
    <source>
        <dbReference type="SAM" id="MobiDB-lite"/>
    </source>
</evidence>
<keyword evidence="5" id="KW-0227">DNA damage</keyword>
<dbReference type="CDD" id="cd21932">
    <property type="entry name" value="MIU2_RNF168-like"/>
    <property type="match status" value="1"/>
</dbReference>
<feature type="compositionally biased region" description="Basic residues" evidence="8">
    <location>
        <begin position="442"/>
        <end position="453"/>
    </location>
</feature>
<keyword evidence="10" id="KW-1185">Reference proteome</keyword>
<dbReference type="GO" id="GO:0005634">
    <property type="term" value="C:nucleus"/>
    <property type="evidence" value="ECO:0007669"/>
    <property type="project" value="UniProtKB-SubCell"/>
</dbReference>
<reference evidence="9" key="1">
    <citation type="thesis" date="2021" institute="BYU ScholarsArchive" country="Provo, UT, USA">
        <title>Applications of and Algorithms for Genome Assembly and Genomic Analyses with an Emphasis on Marine Teleosts.</title>
        <authorList>
            <person name="Pickett B.D."/>
        </authorList>
    </citation>
    <scope>NUCLEOTIDE SEQUENCE</scope>
    <source>
        <strain evidence="9">HI-2016</strain>
    </source>
</reference>
<feature type="compositionally biased region" description="Basic and acidic residues" evidence="8">
    <location>
        <begin position="38"/>
        <end position="73"/>
    </location>
</feature>
<dbReference type="PANTHER" id="PTHR23328">
    <property type="entry name" value="RING-TYPE DOMAIN-CONTAINING PROTEIN"/>
    <property type="match status" value="1"/>
</dbReference>
<dbReference type="AlphaFoldDB" id="A0A8T2PI65"/>
<sequence>MEEEKAKGQKPTQQLVQQIYENERRPMENQQKKPCPHRPKDTGKVAMNREKDDKKKLHPHQRIEEWGTLKHSQDSTSIAHSSNAGILLSSENSRSFSAPILAPDKRVGWDGGGGGLTAAALFTVPRPKPERSISPESNDSISEELNHFKPIVCSPRTPPKRLPDGRILEPVIIKSTPRNLSRCLHKATSYEAGPAILRKWQQIEMDRQHASTKGTSKSTATSPITEDVSPCWRSSGEKSKLCTPGKNMVRDHLVASVPETTNSRMDKGKPLVGSKRKLMSNVSTTERDIPASCSENAAGWAALTQTRLGLHTYSEGAAKRSRDLAETRDHMQDRHGRTRVRAMPAKRKGRKRSQKTKHVEEAGRVTMPRPRRRARADGEHDVCRVYVRQTQQEKEDRELALKLQRQFSMECHAVDRRKTSPDTYPHQSWAPPGTAAGGNLRRSVRISQKKRPL</sequence>
<protein>
    <recommendedName>
        <fullName evidence="3">RING-type E3 ubiquitin transferase</fullName>
        <ecNumber evidence="3">2.3.2.27</ecNumber>
    </recommendedName>
</protein>
<organism evidence="9 10">
    <name type="scientific">Albula glossodonta</name>
    <name type="common">roundjaw bonefish</name>
    <dbReference type="NCBI Taxonomy" id="121402"/>
    <lineage>
        <taxon>Eukaryota</taxon>
        <taxon>Metazoa</taxon>
        <taxon>Chordata</taxon>
        <taxon>Craniata</taxon>
        <taxon>Vertebrata</taxon>
        <taxon>Euteleostomi</taxon>
        <taxon>Actinopterygii</taxon>
        <taxon>Neopterygii</taxon>
        <taxon>Teleostei</taxon>
        <taxon>Albuliformes</taxon>
        <taxon>Albulidae</taxon>
        <taxon>Albula</taxon>
    </lineage>
</organism>
<dbReference type="OrthoDB" id="8959987at2759"/>
<dbReference type="Proteomes" id="UP000824540">
    <property type="component" value="Unassembled WGS sequence"/>
</dbReference>
<dbReference type="GO" id="GO:0061630">
    <property type="term" value="F:ubiquitin protein ligase activity"/>
    <property type="evidence" value="ECO:0007669"/>
    <property type="project" value="UniProtKB-EC"/>
</dbReference>
<proteinExistence type="predicted"/>